<feature type="domain" description="RCK C-terminal" evidence="8">
    <location>
        <begin position="208"/>
        <end position="292"/>
    </location>
</feature>
<dbReference type="SUPFAM" id="SSF116726">
    <property type="entry name" value="TrkA C-terminal domain-like"/>
    <property type="match status" value="2"/>
</dbReference>
<accession>A0A927FAX4</accession>
<dbReference type="Pfam" id="PF02080">
    <property type="entry name" value="TrkA_C"/>
    <property type="match status" value="2"/>
</dbReference>
<sequence length="594" mass="63109">MNWEIVLVLLTLLAMLASFAYERIPAELTALLGLSFLLVTGILDTQDALDAFSNAAPITIGAMFIISAALEKSGAIQSIARKLQSFPNAQVTLVLPLLILVVAAISAFINNTPVVVVFLPVVLSLAKQLDIPASKLLIPLSFASIFGGTCTLVGTSTNIVISSVAESHSLPAFSLFELAWVGIPLLVAGTLYLLLVGYRMLPHRETISSILSEEQRREYIIEAFLSEGSPIEDKCLASLPNFQRSGLRVLEVIRHGIALDSDPNNVPLQTGDRILIAASPRTLAQGDPLSSLMEQCGMEQITSAAGGFVEVALRSETHLAGNTPDGLNFFQRYRLTPVAIHRNGRNLNENVAQTQLKGGDILLLLGSNEAIAKLRGEPDFVVIDETPIESPASSRNRLLTLLAIAAMIVVSAAGLLPIAGAAIVAAAFLLITGCLATQDAYRSIQWPILFLIFAMLGVGKALETSGTSDLVATTLVHATQSFVAEAWRPLALLAGIYLITTILTEILSNNAAAVLMATLAIGAAQNLGVDPRPFLVAVAVAASASFATPIGYQTNTYVYGIGGYRFADFLKIGIPLNALAFLLAMLVIPQVWSF</sequence>
<feature type="transmembrane region" description="Helical" evidence="7">
    <location>
        <begin position="572"/>
        <end position="592"/>
    </location>
</feature>
<comment type="caution">
    <text evidence="9">The sequence shown here is derived from an EMBL/GenBank/DDBJ whole genome shotgun (WGS) entry which is preliminary data.</text>
</comment>
<keyword evidence="10" id="KW-1185">Reference proteome</keyword>
<feature type="transmembrane region" description="Helical" evidence="7">
    <location>
        <begin position="91"/>
        <end position="109"/>
    </location>
</feature>
<evidence type="ECO:0000256" key="6">
    <source>
        <dbReference type="ARBA" id="ARBA00023136"/>
    </source>
</evidence>
<feature type="transmembrane region" description="Helical" evidence="7">
    <location>
        <begin position="482"/>
        <end position="500"/>
    </location>
</feature>
<keyword evidence="4" id="KW-0677">Repeat</keyword>
<proteinExistence type="predicted"/>
<reference evidence="9" key="1">
    <citation type="submission" date="2020-09" db="EMBL/GenBank/DDBJ databases">
        <title>Pelagicoccus enzymogenes sp. nov. with an EPS production, isolated from marine sediment.</title>
        <authorList>
            <person name="Feng X."/>
        </authorList>
    </citation>
    <scope>NUCLEOTIDE SEQUENCE</scope>
    <source>
        <strain evidence="9">NFK12</strain>
    </source>
</reference>
<evidence type="ECO:0000256" key="4">
    <source>
        <dbReference type="ARBA" id="ARBA00022737"/>
    </source>
</evidence>
<feature type="transmembrane region" description="Helical" evidence="7">
    <location>
        <begin position="534"/>
        <end position="552"/>
    </location>
</feature>
<evidence type="ECO:0000256" key="2">
    <source>
        <dbReference type="ARBA" id="ARBA00022448"/>
    </source>
</evidence>
<feature type="transmembrane region" description="Helical" evidence="7">
    <location>
        <begin position="140"/>
        <end position="161"/>
    </location>
</feature>
<keyword evidence="2" id="KW-0813">Transport</keyword>
<dbReference type="Proteomes" id="UP000622317">
    <property type="component" value="Unassembled WGS sequence"/>
</dbReference>
<evidence type="ECO:0000313" key="9">
    <source>
        <dbReference type="EMBL" id="MBD5781030.1"/>
    </source>
</evidence>
<evidence type="ECO:0000256" key="3">
    <source>
        <dbReference type="ARBA" id="ARBA00022692"/>
    </source>
</evidence>
<feature type="domain" description="RCK C-terminal" evidence="8">
    <location>
        <begin position="296"/>
        <end position="380"/>
    </location>
</feature>
<dbReference type="PANTHER" id="PTHR43652:SF2">
    <property type="entry name" value="BASIC AMINO ACID ANTIPORTER YFCC-RELATED"/>
    <property type="match status" value="1"/>
</dbReference>
<evidence type="ECO:0000313" key="10">
    <source>
        <dbReference type="Proteomes" id="UP000622317"/>
    </source>
</evidence>
<gene>
    <name evidence="9" type="ORF">IEN85_16130</name>
</gene>
<protein>
    <submittedName>
        <fullName evidence="9">SLC13 family permease</fullName>
    </submittedName>
</protein>
<feature type="transmembrane region" description="Helical" evidence="7">
    <location>
        <begin position="443"/>
        <end position="462"/>
    </location>
</feature>
<dbReference type="InterPro" id="IPR006037">
    <property type="entry name" value="RCK_C"/>
</dbReference>
<keyword evidence="5 7" id="KW-1133">Transmembrane helix</keyword>
<dbReference type="InterPro" id="IPR051679">
    <property type="entry name" value="DASS-Related_Transporters"/>
</dbReference>
<name>A0A927FAX4_9BACT</name>
<evidence type="ECO:0000256" key="1">
    <source>
        <dbReference type="ARBA" id="ARBA00004141"/>
    </source>
</evidence>
<dbReference type="GO" id="GO:0006813">
    <property type="term" value="P:potassium ion transport"/>
    <property type="evidence" value="ECO:0007669"/>
    <property type="project" value="InterPro"/>
</dbReference>
<dbReference type="InterPro" id="IPR036721">
    <property type="entry name" value="RCK_C_sf"/>
</dbReference>
<feature type="transmembrane region" description="Helical" evidence="7">
    <location>
        <begin position="173"/>
        <end position="195"/>
    </location>
</feature>
<comment type="subcellular location">
    <subcellularLocation>
        <location evidence="1">Membrane</location>
        <topology evidence="1">Multi-pass membrane protein</topology>
    </subcellularLocation>
</comment>
<dbReference type="InterPro" id="IPR004680">
    <property type="entry name" value="Cit_transptr-like_dom"/>
</dbReference>
<evidence type="ECO:0000256" key="5">
    <source>
        <dbReference type="ARBA" id="ARBA00022989"/>
    </source>
</evidence>
<dbReference type="GO" id="GO:0005886">
    <property type="term" value="C:plasma membrane"/>
    <property type="evidence" value="ECO:0007669"/>
    <property type="project" value="TreeGrafter"/>
</dbReference>
<evidence type="ECO:0000256" key="7">
    <source>
        <dbReference type="SAM" id="Phobius"/>
    </source>
</evidence>
<evidence type="ECO:0000259" key="8">
    <source>
        <dbReference type="PROSITE" id="PS51202"/>
    </source>
</evidence>
<organism evidence="9 10">
    <name type="scientific">Pelagicoccus enzymogenes</name>
    <dbReference type="NCBI Taxonomy" id="2773457"/>
    <lineage>
        <taxon>Bacteria</taxon>
        <taxon>Pseudomonadati</taxon>
        <taxon>Verrucomicrobiota</taxon>
        <taxon>Opitutia</taxon>
        <taxon>Puniceicoccales</taxon>
        <taxon>Pelagicoccaceae</taxon>
        <taxon>Pelagicoccus</taxon>
    </lineage>
</organism>
<dbReference type="GO" id="GO:0008324">
    <property type="term" value="F:monoatomic cation transmembrane transporter activity"/>
    <property type="evidence" value="ECO:0007669"/>
    <property type="project" value="InterPro"/>
</dbReference>
<dbReference type="PANTHER" id="PTHR43652">
    <property type="entry name" value="BASIC AMINO ACID ANTIPORTER YFCC-RELATED"/>
    <property type="match status" value="1"/>
</dbReference>
<dbReference type="Pfam" id="PF03600">
    <property type="entry name" value="CitMHS"/>
    <property type="match status" value="1"/>
</dbReference>
<keyword evidence="3 7" id="KW-0812">Transmembrane</keyword>
<dbReference type="Gene3D" id="3.30.70.1450">
    <property type="entry name" value="Regulator of K+ conductance, C-terminal domain"/>
    <property type="match status" value="1"/>
</dbReference>
<dbReference type="RefSeq" id="WP_191618134.1">
    <property type="nucleotide sequence ID" value="NZ_JACYFG010000038.1"/>
</dbReference>
<feature type="transmembrane region" description="Helical" evidence="7">
    <location>
        <begin position="51"/>
        <end position="70"/>
    </location>
</feature>
<dbReference type="PROSITE" id="PS51202">
    <property type="entry name" value="RCK_C"/>
    <property type="match status" value="2"/>
</dbReference>
<feature type="transmembrane region" description="Helical" evidence="7">
    <location>
        <begin position="506"/>
        <end position="527"/>
    </location>
</feature>
<keyword evidence="6 7" id="KW-0472">Membrane</keyword>
<dbReference type="AlphaFoldDB" id="A0A927FAX4"/>
<dbReference type="EMBL" id="JACYFG010000038">
    <property type="protein sequence ID" value="MBD5781030.1"/>
    <property type="molecule type" value="Genomic_DNA"/>
</dbReference>
<feature type="transmembrane region" description="Helical" evidence="7">
    <location>
        <begin position="398"/>
        <end position="431"/>
    </location>
</feature>